<dbReference type="GO" id="GO:0031122">
    <property type="term" value="P:cytoplasmic microtubule organization"/>
    <property type="evidence" value="ECO:0007669"/>
    <property type="project" value="TreeGrafter"/>
</dbReference>
<name>A0A7N0RI52_KALFE</name>
<dbReference type="GO" id="GO:0000922">
    <property type="term" value="C:spindle pole"/>
    <property type="evidence" value="ECO:0007669"/>
    <property type="project" value="InterPro"/>
</dbReference>
<dbReference type="EnsemblPlants" id="Kaladp0011s0853.1.v1.1">
    <property type="protein sequence ID" value="Kaladp0011s0853.1.v1.1"/>
    <property type="gene ID" value="Kaladp0011s0853.v1.1"/>
</dbReference>
<evidence type="ECO:0008006" key="11">
    <source>
        <dbReference type="Google" id="ProtNLM"/>
    </source>
</evidence>
<dbReference type="GO" id="GO:0043015">
    <property type="term" value="F:gamma-tubulin binding"/>
    <property type="evidence" value="ECO:0007669"/>
    <property type="project" value="InterPro"/>
</dbReference>
<dbReference type="FunFam" id="1.20.120.1900:FF:000018">
    <property type="entry name" value="Gamma-tubulin complex component 6 isoform A"/>
    <property type="match status" value="1"/>
</dbReference>
<dbReference type="Gene3D" id="1.20.120.1900">
    <property type="entry name" value="Gamma-tubulin complex, C-terminal domain"/>
    <property type="match status" value="1"/>
</dbReference>
<evidence type="ECO:0000259" key="7">
    <source>
        <dbReference type="Pfam" id="PF04130"/>
    </source>
</evidence>
<proteinExistence type="inferred from homology"/>
<dbReference type="Gramene" id="Kaladp0011s0853.2.v1.1">
    <property type="protein sequence ID" value="Kaladp0011s0853.2.v1.1"/>
    <property type="gene ID" value="Kaladp0011s0853.v1.1"/>
</dbReference>
<keyword evidence="5" id="KW-0206">Cytoskeleton</keyword>
<evidence type="ECO:0000256" key="4">
    <source>
        <dbReference type="ARBA" id="ARBA00022701"/>
    </source>
</evidence>
<evidence type="ECO:0000313" key="9">
    <source>
        <dbReference type="EnsemblPlants" id="Kaladp0011s0853.2.v1.1"/>
    </source>
</evidence>
<dbReference type="GO" id="GO:0051321">
    <property type="term" value="P:meiotic cell cycle"/>
    <property type="evidence" value="ECO:0007669"/>
    <property type="project" value="TreeGrafter"/>
</dbReference>
<keyword evidence="3" id="KW-0963">Cytoplasm</keyword>
<dbReference type="InterPro" id="IPR041470">
    <property type="entry name" value="GCP_N"/>
</dbReference>
<dbReference type="PANTHER" id="PTHR19302:SF70">
    <property type="entry name" value="GAMMA-TUBULIN COMPLEX COMPONENT 6"/>
    <property type="match status" value="1"/>
</dbReference>
<dbReference type="GO" id="GO:0007020">
    <property type="term" value="P:microtubule nucleation"/>
    <property type="evidence" value="ECO:0007669"/>
    <property type="project" value="InterPro"/>
</dbReference>
<dbReference type="GO" id="GO:0000930">
    <property type="term" value="C:gamma-tubulin complex"/>
    <property type="evidence" value="ECO:0007669"/>
    <property type="project" value="TreeGrafter"/>
</dbReference>
<keyword evidence="10" id="KW-1185">Reference proteome</keyword>
<feature type="compositionally biased region" description="Low complexity" evidence="6">
    <location>
        <begin position="26"/>
        <end position="47"/>
    </location>
</feature>
<dbReference type="AlphaFoldDB" id="A0A7N0RI52"/>
<feature type="domain" description="Gamma tubulin complex component protein N-terminal" evidence="8">
    <location>
        <begin position="65"/>
        <end position="437"/>
    </location>
</feature>
<dbReference type="InterPro" id="IPR040457">
    <property type="entry name" value="GCP_C"/>
</dbReference>
<evidence type="ECO:0000256" key="6">
    <source>
        <dbReference type="SAM" id="MobiDB-lite"/>
    </source>
</evidence>
<dbReference type="PANTHER" id="PTHR19302">
    <property type="entry name" value="GAMMA TUBULIN COMPLEX PROTEIN"/>
    <property type="match status" value="1"/>
</dbReference>
<feature type="region of interest" description="Disordered" evidence="6">
    <location>
        <begin position="507"/>
        <end position="546"/>
    </location>
</feature>
<evidence type="ECO:0000256" key="1">
    <source>
        <dbReference type="ARBA" id="ARBA00004245"/>
    </source>
</evidence>
<dbReference type="OMA" id="AMYKSMI"/>
<organism evidence="9 10">
    <name type="scientific">Kalanchoe fedtschenkoi</name>
    <name type="common">Lavender scallops</name>
    <name type="synonym">South American air plant</name>
    <dbReference type="NCBI Taxonomy" id="63787"/>
    <lineage>
        <taxon>Eukaryota</taxon>
        <taxon>Viridiplantae</taxon>
        <taxon>Streptophyta</taxon>
        <taxon>Embryophyta</taxon>
        <taxon>Tracheophyta</taxon>
        <taxon>Spermatophyta</taxon>
        <taxon>Magnoliopsida</taxon>
        <taxon>eudicotyledons</taxon>
        <taxon>Gunneridae</taxon>
        <taxon>Pentapetalae</taxon>
        <taxon>Saxifragales</taxon>
        <taxon>Crassulaceae</taxon>
        <taxon>Kalanchoe</taxon>
    </lineage>
</organism>
<evidence type="ECO:0000313" key="10">
    <source>
        <dbReference type="Proteomes" id="UP000594263"/>
    </source>
</evidence>
<dbReference type="InterPro" id="IPR007259">
    <property type="entry name" value="GCP"/>
</dbReference>
<dbReference type="Pfam" id="PF04130">
    <property type="entry name" value="GCP_C_terminal"/>
    <property type="match status" value="1"/>
</dbReference>
<dbReference type="Proteomes" id="UP000594263">
    <property type="component" value="Unplaced"/>
</dbReference>
<accession>A0A7N0RI52</accession>
<dbReference type="Gramene" id="Kaladp0011s0853.1.v1.1">
    <property type="protein sequence ID" value="Kaladp0011s0853.1.v1.1"/>
    <property type="gene ID" value="Kaladp0011s0853.v1.1"/>
</dbReference>
<evidence type="ECO:0000256" key="5">
    <source>
        <dbReference type="ARBA" id="ARBA00023212"/>
    </source>
</evidence>
<reference evidence="9" key="1">
    <citation type="submission" date="2021-01" db="UniProtKB">
        <authorList>
            <consortium name="EnsemblPlants"/>
        </authorList>
    </citation>
    <scope>IDENTIFICATION</scope>
</reference>
<evidence type="ECO:0000256" key="3">
    <source>
        <dbReference type="ARBA" id="ARBA00022490"/>
    </source>
</evidence>
<comment type="similarity">
    <text evidence="2">Belongs to the TUBGCP family.</text>
</comment>
<dbReference type="GO" id="GO:0051225">
    <property type="term" value="P:spindle assembly"/>
    <property type="evidence" value="ECO:0007669"/>
    <property type="project" value="TreeGrafter"/>
</dbReference>
<protein>
    <recommendedName>
        <fullName evidence="11">Gamma-tubulin complex component 6</fullName>
    </recommendedName>
</protein>
<comment type="subcellular location">
    <subcellularLocation>
        <location evidence="1">Cytoplasm</location>
        <location evidence="1">Cytoskeleton</location>
    </subcellularLocation>
</comment>
<feature type="domain" description="Gamma tubulin complex component C-terminal" evidence="7">
    <location>
        <begin position="890"/>
        <end position="1191"/>
    </location>
</feature>
<evidence type="ECO:0000259" key="8">
    <source>
        <dbReference type="Pfam" id="PF17681"/>
    </source>
</evidence>
<dbReference type="Pfam" id="PF17681">
    <property type="entry name" value="GCP_N_terminal"/>
    <property type="match status" value="1"/>
</dbReference>
<keyword evidence="4" id="KW-0493">Microtubule</keyword>
<dbReference type="GO" id="GO:0051011">
    <property type="term" value="F:microtubule minus-end binding"/>
    <property type="evidence" value="ECO:0007669"/>
    <property type="project" value="TreeGrafter"/>
</dbReference>
<sequence>MAVDANFAALFRDLKPEEPWLPPKPWESIPSESGSAPAPATPSSTSSNRLYRTSAVSEASMVRLALNALQGSESAICSVEKLSATFCSNPADRTFHQIPSMWTRAASTHALGKILQAIGWAGSSVFLLYKFVNYFTDLKSNVDMGNSDEAKPLSTEGQDGVQNEIKNQARCSLVSQAFAVAVGKVLSGYIGALETICASVTFRRSGKGVSSSNGLSSGAGCLKTIVHSEITLLEVYIHTAELRNQIQTLANICKIHVHEGVDISSLSFSDALEKVTSGFNDFPRGANLLSYLYSQLEVAEPAHAGVLKFLFQKSCEPYFSFIRQWIFEAKISDPYDEFIVEYAENTPSISHGRVGICSEVPLATVRERDEATVPCFLKTVSTSLFRAGQQLQVVKRMLQLCSVGITGFSYADIVPGFTSDLSSSASQLTFKKKDLETIVNARNSFYELLLSKLQKFPMKLDIRYDQVVPHGAISVSGGSHIIQTSSVADNDLYSPEENRDRNMESAIQDAGSYSSSDELSYLTDPQNTSDWSSSSCYEDDSEPEQFTETPIIRRDLEQKYMSSLKFSSIIPTECPFGNSSLTEISCGAEVRQKPESCRTKDCDIAHLDFNNPTQAKICSNTDLTWSRMSVNQEASNLYDVNFPFGDIVKSSCFEDREEDNPSTPEKTYSRMILSESYLLEDTLGQNGAEDSTLNSKSWKLKKPRNFLSMNPMLRKSAFFNTLCKPEENSIRDSRGVLSSFDFSNVEYPFKGLDKKLVSHLNQRYGSALGRIMDSCAVATDVAAIINHRQDGCEKAVINEFGNEISPTKPSDEGRGHHLVGVTGGSGWEKRLVSFVTSINLNSGTQQHTGPDVFEIPIDFIIDKCLLQEIKLQYKYISKLTIQLLKEGFCLLEHLMALRRYHLMEVADWADLFIMSLWHHKWCLTEGEKRIPQIQGLLELSIQKSSCERDPFKDRLFVFTKQQINFSQDVSAVGVGSFEFLGLGYEVDWPASIVLTSGALRIYSQIFNFLIQVKLANFALTDIWCSLKGLKHVKRVSGSDARKARDFNMLVKLRHQMNHFVTSLQQYLLSQLSHLSWSRFLHSLEDKVKDMMDFETVHMAYLTDLLQICFLSDEAKMIASIISNTLQCALDFRSCMMVANDPSCINLSQIISVKNTFDKNLKELHICYLELHQHSEFGLPHFWRVLNYNNYYSETI</sequence>
<dbReference type="InterPro" id="IPR042241">
    <property type="entry name" value="GCP_C_sf"/>
</dbReference>
<feature type="region of interest" description="Disordered" evidence="6">
    <location>
        <begin position="16"/>
        <end position="49"/>
    </location>
</feature>
<evidence type="ECO:0000256" key="2">
    <source>
        <dbReference type="ARBA" id="ARBA00010337"/>
    </source>
</evidence>
<feature type="compositionally biased region" description="Polar residues" evidence="6">
    <location>
        <begin position="511"/>
        <end position="536"/>
    </location>
</feature>
<dbReference type="GO" id="GO:0005874">
    <property type="term" value="C:microtubule"/>
    <property type="evidence" value="ECO:0007669"/>
    <property type="project" value="UniProtKB-KW"/>
</dbReference>
<dbReference type="GO" id="GO:0000278">
    <property type="term" value="P:mitotic cell cycle"/>
    <property type="evidence" value="ECO:0007669"/>
    <property type="project" value="TreeGrafter"/>
</dbReference>
<dbReference type="EnsemblPlants" id="Kaladp0011s0853.2.v1.1">
    <property type="protein sequence ID" value="Kaladp0011s0853.2.v1.1"/>
    <property type="gene ID" value="Kaladp0011s0853.v1.1"/>
</dbReference>